<accession>A0A2R6S3J9</accession>
<dbReference type="PANTHER" id="PTHR21286:SF0">
    <property type="entry name" value="NUCLEAR PORE COMPLEX PROTEIN NUP160"/>
    <property type="match status" value="1"/>
</dbReference>
<dbReference type="STRING" id="98765.A0A2R6S3J9"/>
<gene>
    <name evidence="7" type="ORF">PHLCEN_2v1288</name>
</gene>
<dbReference type="Pfam" id="PF23347">
    <property type="entry name" value="TPR_Nup160_C"/>
    <property type="match status" value="1"/>
</dbReference>
<feature type="domain" description="Nucleoporin Nup120/160 beta-propeller" evidence="4">
    <location>
        <begin position="56"/>
        <end position="530"/>
    </location>
</feature>
<evidence type="ECO:0000256" key="3">
    <source>
        <dbReference type="ARBA" id="ARBA00023242"/>
    </source>
</evidence>
<organism evidence="7 8">
    <name type="scientific">Hermanssonia centrifuga</name>
    <dbReference type="NCBI Taxonomy" id="98765"/>
    <lineage>
        <taxon>Eukaryota</taxon>
        <taxon>Fungi</taxon>
        <taxon>Dikarya</taxon>
        <taxon>Basidiomycota</taxon>
        <taxon>Agaricomycotina</taxon>
        <taxon>Agaricomycetes</taxon>
        <taxon>Polyporales</taxon>
        <taxon>Meruliaceae</taxon>
        <taxon>Hermanssonia</taxon>
    </lineage>
</organism>
<dbReference type="PANTHER" id="PTHR21286">
    <property type="entry name" value="NUCLEAR PORE COMPLEX PROTEIN NUP160"/>
    <property type="match status" value="1"/>
</dbReference>
<evidence type="ECO:0000313" key="8">
    <source>
        <dbReference type="Proteomes" id="UP000186601"/>
    </source>
</evidence>
<keyword evidence="8" id="KW-1185">Reference proteome</keyword>
<keyword evidence="3" id="KW-0539">Nucleus</keyword>
<dbReference type="EMBL" id="MLYV02000095">
    <property type="protein sequence ID" value="PSS36860.1"/>
    <property type="molecule type" value="Genomic_DNA"/>
</dbReference>
<feature type="domain" description="Nucleoporin nup120-like HEAT repeat" evidence="5">
    <location>
        <begin position="806"/>
        <end position="970"/>
    </location>
</feature>
<dbReference type="Pfam" id="PF11715">
    <property type="entry name" value="Beta-prop_Nup120_160"/>
    <property type="match status" value="1"/>
</dbReference>
<dbReference type="InterPro" id="IPR056536">
    <property type="entry name" value="TPR_NUP160_C"/>
</dbReference>
<dbReference type="Proteomes" id="UP000186601">
    <property type="component" value="Unassembled WGS sequence"/>
</dbReference>
<comment type="caution">
    <text evidence="7">The sequence shown here is derived from an EMBL/GenBank/DDBJ whole genome shotgun (WGS) entry which is preliminary data.</text>
</comment>
<sequence>MDGNVLVAAQISSLFPSTHAISLVIPTKRADIPLSSPSDSEHATYSDLFHNEFTGTILLRLIHGGHILELISLSTDAPPIRFIFPATVLPNPAIVWSGRDLHILAVTSSGSLFRIVIPIDEGAPVWQVTTLVNIKTREYIINKMKGDLSSILVHVQGIHCVVVSLPDGSIIRLESGPVSGDTDDDEWQEYVLHHSSFLNSFTSFLHPSLPGASQIVSIASHPQPTDIGHIWTISRDRTLRLWTAAGGCVSEKTLAPTPTGRAVTPASGSTSNGSKLSVLLHSSPQRLLRVFTPSGLENPFVLAFIPTESSTLSGGFFQLFSTFGDYLQPIKVIECSSSSIHCHLQDFIVVSDTIHSLWDRQGQSVVHTVKVTLIESDETWHIAAYPPESELTPAYLDELLLAPGSLTDKFFKAIMRPGVFSSWTLHTAIHQYSDTCLTLPGPPPPQLLVSYASTGENIAAVVGCTVNLTRDPRTGAPQYDNYWNALKRDWEGFVARCREIERSARWPLAIGLGDLKSKVTIVERERIGFVVGEDVPLRLQRLLSQPTPVIIEPKYALLDILWTLREKLGPRFMLSLETRLVDLAHQEIAFPYADIIQDQARIAFKDEIDEGLESWIIGRLSSVYNLESETRFVMDVIGGFDKQVKREEDEVELLLPHANVDLARALSASYATSTINARYDFSLLLITMLFFLTEQLSEWEPSLLGEVFVVFRGIAMLRSTSRQPAGTSGPQSLEVGIEDDVIAKMRNMNVASARIRHGPSYSLLHRLLTQFGSPADLPGAAHYLLDATGLLQSVSPAHASKLEVMFCERLRLLGHREATREALAWLPRTPGVTYVLLRVWLDEGRYEDAASVLENLAGSFGPDGALSFEDSQALAGVMPQAELFASEFEFYLHAAALFKNASVATYEVLFSQLALSCAPPNVNTADIWYTIMKGLTESGLYDDAYTAMMSSPYDKLRRDFTSHLVYRMCEDHAVDRLMALNFAGLSDEVEEALSFKARNADPRIRPFYSRILYTWYVSRGDYRNAALTMYQRARKLAVLKRKKPERFIELAELQLEAYAVSINALSLVDQRSAWIVLPIGSESGNESRKRRKLSRHIPEGKFALGKRDTEVVELPDIRYDYALLSAQVELIRKTPMLLASADLLLSPDAVVLKLAHLNRFDMALSTARSLNVDLSDIFAHLTTQCLRLARNPDAVSVEESSDWLLTDKVSSWSGTPADRGWRYLRQALERYDGPETNFSYSKIALETVLAFDRLSAPPPWLIQSLEDLHTEYLIRTCLRYEVFEWAMEHTLTMIRKDNARLALEGLRTAASSWLPYNLIDQVLLAAESPEDLSPQGHTLRQELQKEISNRVSHMQKLSQSPAVS</sequence>
<comment type="subcellular location">
    <subcellularLocation>
        <location evidence="1">Nucleus</location>
    </subcellularLocation>
</comment>
<dbReference type="InterPro" id="IPR056548">
    <property type="entry name" value="HEAT_Nup120"/>
</dbReference>
<dbReference type="GO" id="GO:0017056">
    <property type="term" value="F:structural constituent of nuclear pore"/>
    <property type="evidence" value="ECO:0007669"/>
    <property type="project" value="TreeGrafter"/>
</dbReference>
<evidence type="ECO:0000259" key="6">
    <source>
        <dbReference type="Pfam" id="PF23347"/>
    </source>
</evidence>
<evidence type="ECO:0000259" key="4">
    <source>
        <dbReference type="Pfam" id="PF11715"/>
    </source>
</evidence>
<evidence type="ECO:0008006" key="9">
    <source>
        <dbReference type="Google" id="ProtNLM"/>
    </source>
</evidence>
<name>A0A2R6S3J9_9APHY</name>
<feature type="domain" description="NUP160 C-terminal TPR" evidence="6">
    <location>
        <begin position="1113"/>
        <end position="1358"/>
    </location>
</feature>
<evidence type="ECO:0000256" key="1">
    <source>
        <dbReference type="ARBA" id="ARBA00004123"/>
    </source>
</evidence>
<evidence type="ECO:0000256" key="2">
    <source>
        <dbReference type="ARBA" id="ARBA00022448"/>
    </source>
</evidence>
<dbReference type="OrthoDB" id="67716at2759"/>
<dbReference type="GO" id="GO:0005643">
    <property type="term" value="C:nuclear pore"/>
    <property type="evidence" value="ECO:0007669"/>
    <property type="project" value="UniProtKB-ARBA"/>
</dbReference>
<dbReference type="Pfam" id="PF23300">
    <property type="entry name" value="HEAT_Nup120"/>
    <property type="match status" value="1"/>
</dbReference>
<dbReference type="InterPro" id="IPR059141">
    <property type="entry name" value="Beta-prop_Nup120_160"/>
</dbReference>
<protein>
    <recommendedName>
        <fullName evidence="9">Nuclear pore complex protein</fullName>
    </recommendedName>
</protein>
<dbReference type="InterPro" id="IPR021717">
    <property type="entry name" value="Nucleoporin_Nup160"/>
</dbReference>
<evidence type="ECO:0000259" key="5">
    <source>
        <dbReference type="Pfam" id="PF23300"/>
    </source>
</evidence>
<evidence type="ECO:0000313" key="7">
    <source>
        <dbReference type="EMBL" id="PSS36860.1"/>
    </source>
</evidence>
<reference evidence="7 8" key="1">
    <citation type="submission" date="2018-02" db="EMBL/GenBank/DDBJ databases">
        <title>Genome sequence of the basidiomycete white-rot fungus Phlebia centrifuga.</title>
        <authorList>
            <person name="Granchi Z."/>
            <person name="Peng M."/>
            <person name="de Vries R.P."/>
            <person name="Hilden K."/>
            <person name="Makela M.R."/>
            <person name="Grigoriev I."/>
            <person name="Riley R."/>
        </authorList>
    </citation>
    <scope>NUCLEOTIDE SEQUENCE [LARGE SCALE GENOMIC DNA]</scope>
    <source>
        <strain evidence="7 8">FBCC195</strain>
    </source>
</reference>
<proteinExistence type="predicted"/>
<keyword evidence="2" id="KW-0813">Transport</keyword>